<name>A0ABV0KL26_9CYAN</name>
<dbReference type="Gene3D" id="3.40.190.10">
    <property type="entry name" value="Periplasmic binding protein-like II"/>
    <property type="match status" value="2"/>
</dbReference>
<dbReference type="SUPFAM" id="SSF53850">
    <property type="entry name" value="Periplasmic binding protein-like II"/>
    <property type="match status" value="1"/>
</dbReference>
<comment type="subcellular location">
    <subcellularLocation>
        <location evidence="1">Periplasm</location>
    </subcellularLocation>
</comment>
<evidence type="ECO:0000313" key="6">
    <source>
        <dbReference type="EMBL" id="MEP1058979.1"/>
    </source>
</evidence>
<dbReference type="PANTHER" id="PTHR30024">
    <property type="entry name" value="ALIPHATIC SULFONATES-BINDING PROTEIN-RELATED"/>
    <property type="match status" value="1"/>
</dbReference>
<dbReference type="EMBL" id="JAMPLM010000008">
    <property type="protein sequence ID" value="MEP1058979.1"/>
    <property type="molecule type" value="Genomic_DNA"/>
</dbReference>
<comment type="caution">
    <text evidence="6">The sequence shown here is derived from an EMBL/GenBank/DDBJ whole genome shotgun (WGS) entry which is preliminary data.</text>
</comment>
<keyword evidence="7" id="KW-1185">Reference proteome</keyword>
<evidence type="ECO:0000259" key="5">
    <source>
        <dbReference type="SMART" id="SM00062"/>
    </source>
</evidence>
<dbReference type="Pfam" id="PF09084">
    <property type="entry name" value="NMT1"/>
    <property type="match status" value="1"/>
</dbReference>
<dbReference type="PANTHER" id="PTHR30024:SF42">
    <property type="entry name" value="ALIPHATIC SULFONATES-BINDING PROTEIN-RELATED"/>
    <property type="match status" value="1"/>
</dbReference>
<dbReference type="Proteomes" id="UP001476950">
    <property type="component" value="Unassembled WGS sequence"/>
</dbReference>
<gene>
    <name evidence="6" type="ORF">NDI38_11085</name>
</gene>
<sequence length="349" mass="37482">MASIQALRGSIKQWHGLGRTVVLAIALGVGISLTACGKQSATSPANAPSAASVASSAPQGETSTVVRIGYQKYGTLALLKARGELEQEFKAQGVSVQWVQFPGGPQLLEALNTGNLDFGNTGETPPIFAQAAGAPLLYIANELPDPKGEAILVKQDAALKTVADLKGKKVVLNKGSNVHYLLVRALEDAGLKYTDVKTIFLPPADARAVFEKGDADAWVIWDPYLTAAKRSLNARILKDADGLAPNRQFYLAAKPFSEKYPERVKAIITSLEKTGEWAKANPNEVAKILSPQLGIDEPTLQEIAQHLPYGIQLIKPNVIADQQKIADTFYELKLLPKPVEVKTVAQITK</sequence>
<evidence type="ECO:0000313" key="7">
    <source>
        <dbReference type="Proteomes" id="UP001476950"/>
    </source>
</evidence>
<dbReference type="InterPro" id="IPR001638">
    <property type="entry name" value="Solute-binding_3/MltF_N"/>
</dbReference>
<dbReference type="NCBIfam" id="TIGR01728">
    <property type="entry name" value="SsuA_fam"/>
    <property type="match status" value="1"/>
</dbReference>
<protein>
    <submittedName>
        <fullName evidence="6">Sulfonate ABC transporter substrate-binding protein</fullName>
    </submittedName>
</protein>
<feature type="domain" description="Solute-binding protein family 3/N-terminal" evidence="5">
    <location>
        <begin position="65"/>
        <end position="296"/>
    </location>
</feature>
<evidence type="ECO:0000256" key="4">
    <source>
        <dbReference type="ARBA" id="ARBA00022729"/>
    </source>
</evidence>
<accession>A0ABV0KL26</accession>
<dbReference type="InterPro" id="IPR010067">
    <property type="entry name" value="ABC_SsuA_sub-bd"/>
</dbReference>
<dbReference type="SMART" id="SM00062">
    <property type="entry name" value="PBPb"/>
    <property type="match status" value="1"/>
</dbReference>
<organism evidence="6 7">
    <name type="scientific">Stenomitos frigidus AS-A4</name>
    <dbReference type="NCBI Taxonomy" id="2933935"/>
    <lineage>
        <taxon>Bacteria</taxon>
        <taxon>Bacillati</taxon>
        <taxon>Cyanobacteriota</taxon>
        <taxon>Cyanophyceae</taxon>
        <taxon>Leptolyngbyales</taxon>
        <taxon>Leptolyngbyaceae</taxon>
        <taxon>Stenomitos</taxon>
    </lineage>
</organism>
<evidence type="ECO:0000256" key="3">
    <source>
        <dbReference type="ARBA" id="ARBA00022448"/>
    </source>
</evidence>
<keyword evidence="3" id="KW-0813">Transport</keyword>
<dbReference type="RefSeq" id="WP_190450039.1">
    <property type="nucleotide sequence ID" value="NZ_JAMPLM010000008.1"/>
</dbReference>
<evidence type="ECO:0000256" key="2">
    <source>
        <dbReference type="ARBA" id="ARBA00010742"/>
    </source>
</evidence>
<dbReference type="CDD" id="cd13557">
    <property type="entry name" value="PBP2_SsuA"/>
    <property type="match status" value="1"/>
</dbReference>
<comment type="similarity">
    <text evidence="2">Belongs to the bacterial solute-binding protein SsuA/TauA family.</text>
</comment>
<evidence type="ECO:0000256" key="1">
    <source>
        <dbReference type="ARBA" id="ARBA00004418"/>
    </source>
</evidence>
<dbReference type="InterPro" id="IPR015168">
    <property type="entry name" value="SsuA/THI5"/>
</dbReference>
<reference evidence="6 7" key="1">
    <citation type="submission" date="2022-04" db="EMBL/GenBank/DDBJ databases">
        <title>Positive selection, recombination, and allopatry shape intraspecific diversity of widespread and dominant cyanobacteria.</title>
        <authorList>
            <person name="Wei J."/>
            <person name="Shu W."/>
            <person name="Hu C."/>
        </authorList>
    </citation>
    <scope>NUCLEOTIDE SEQUENCE [LARGE SCALE GENOMIC DNA]</scope>
    <source>
        <strain evidence="6 7">AS-A4</strain>
    </source>
</reference>
<proteinExistence type="inferred from homology"/>
<keyword evidence="4" id="KW-0732">Signal</keyword>